<keyword evidence="2" id="KW-0540">Nuclease</keyword>
<reference evidence="2 3" key="1">
    <citation type="submission" date="2015-09" db="EMBL/GenBank/DDBJ databases">
        <authorList>
            <consortium name="Swine Surveillance"/>
        </authorList>
    </citation>
    <scope>NUCLEOTIDE SEQUENCE [LARGE SCALE GENOMIC DNA]</scope>
    <source>
        <strain evidence="2 3">CECT 7557</strain>
    </source>
</reference>
<dbReference type="Pfam" id="PF03372">
    <property type="entry name" value="Exo_endo_phos"/>
    <property type="match status" value="1"/>
</dbReference>
<evidence type="ECO:0000259" key="1">
    <source>
        <dbReference type="Pfam" id="PF03372"/>
    </source>
</evidence>
<protein>
    <submittedName>
        <fullName evidence="2">Endonuclease/Exonuclease/phosphatase family protein</fullName>
    </submittedName>
</protein>
<evidence type="ECO:0000313" key="2">
    <source>
        <dbReference type="EMBL" id="CUH81090.1"/>
    </source>
</evidence>
<accession>A0A0P1GHL9</accession>
<dbReference type="GO" id="GO:0004527">
    <property type="term" value="F:exonuclease activity"/>
    <property type="evidence" value="ECO:0007669"/>
    <property type="project" value="UniProtKB-KW"/>
</dbReference>
<dbReference type="Proteomes" id="UP000052022">
    <property type="component" value="Unassembled WGS sequence"/>
</dbReference>
<dbReference type="STRING" id="928856.SAMN04488049_10270"/>
<sequence length="333" mass="36901">MRIATYNVEWFVHLFDDHDRLLDDDQPSGRYGISRAAQLAAVTDVFRRLDADAVVVVEAPNSGRRRRTVRALEHFAAHAGIRARNAIMGFANDTQQEIALLYDPAVLGARHVAHSSYDAPQFDQSFAIDLDIDGQTDEVRFSKPPMELALKILRGPKAGQQIDLIGVHLKSKAPHGARTPEEVQVRALANRRKQLAQAIWLRRRISNRLAEDTSLIVAGDLNDGPGLDAYEALFGRSSVEIVMGEDLFDPHARGRRRAGGADHVTARFYNSETDDFFGALLDYILVSPALRGAAQGWQIWHPFDNAAISTEPRLQAALLAASDHFPVTLDLDL</sequence>
<dbReference type="GO" id="GO:0004519">
    <property type="term" value="F:endonuclease activity"/>
    <property type="evidence" value="ECO:0007669"/>
    <property type="project" value="UniProtKB-KW"/>
</dbReference>
<dbReference type="InterPro" id="IPR036691">
    <property type="entry name" value="Endo/exonu/phosph_ase_sf"/>
</dbReference>
<dbReference type="Gene3D" id="3.60.10.10">
    <property type="entry name" value="Endonuclease/exonuclease/phosphatase"/>
    <property type="match status" value="1"/>
</dbReference>
<gene>
    <name evidence="2" type="ORF">TRM7557_03234</name>
</gene>
<dbReference type="OrthoDB" id="6199360at2"/>
<feature type="domain" description="Endonuclease/exonuclease/phosphatase" evidence="1">
    <location>
        <begin position="4"/>
        <end position="324"/>
    </location>
</feature>
<dbReference type="PANTHER" id="PTHR42834:SF1">
    <property type="entry name" value="ENDONUCLEASE_EXONUCLEASE_PHOSPHATASE FAMILY PROTEIN (AFU_ORTHOLOGUE AFUA_3G09210)"/>
    <property type="match status" value="1"/>
</dbReference>
<keyword evidence="2" id="KW-0378">Hydrolase</keyword>
<dbReference type="PANTHER" id="PTHR42834">
    <property type="entry name" value="ENDONUCLEASE/EXONUCLEASE/PHOSPHATASE FAMILY PROTEIN (AFU_ORTHOLOGUE AFUA_3G09210)"/>
    <property type="match status" value="1"/>
</dbReference>
<dbReference type="InterPro" id="IPR005135">
    <property type="entry name" value="Endo/exonuclease/phosphatase"/>
</dbReference>
<organism evidence="2 3">
    <name type="scientific">Tritonibacter multivorans</name>
    <dbReference type="NCBI Taxonomy" id="928856"/>
    <lineage>
        <taxon>Bacteria</taxon>
        <taxon>Pseudomonadati</taxon>
        <taxon>Pseudomonadota</taxon>
        <taxon>Alphaproteobacteria</taxon>
        <taxon>Rhodobacterales</taxon>
        <taxon>Paracoccaceae</taxon>
        <taxon>Tritonibacter</taxon>
    </lineage>
</organism>
<name>A0A0P1GHL9_9RHOB</name>
<keyword evidence="3" id="KW-1185">Reference proteome</keyword>
<dbReference type="RefSeq" id="WP_058291237.1">
    <property type="nucleotide sequence ID" value="NZ_CYSD01000042.1"/>
</dbReference>
<keyword evidence="2" id="KW-0255">Endonuclease</keyword>
<dbReference type="SUPFAM" id="SSF56219">
    <property type="entry name" value="DNase I-like"/>
    <property type="match status" value="1"/>
</dbReference>
<dbReference type="AlphaFoldDB" id="A0A0P1GHL9"/>
<keyword evidence="2" id="KW-0269">Exonuclease</keyword>
<proteinExistence type="predicted"/>
<evidence type="ECO:0000313" key="3">
    <source>
        <dbReference type="Proteomes" id="UP000052022"/>
    </source>
</evidence>
<dbReference type="EMBL" id="CYSD01000042">
    <property type="protein sequence ID" value="CUH81090.1"/>
    <property type="molecule type" value="Genomic_DNA"/>
</dbReference>